<evidence type="ECO:0000256" key="2">
    <source>
        <dbReference type="HAMAP-Rule" id="MF_01875"/>
    </source>
</evidence>
<comment type="similarity">
    <text evidence="2">Belongs to the prokaryotic Ku family.</text>
</comment>
<accession>A0A098GHG7</accession>
<dbReference type="Proteomes" id="UP000032414">
    <property type="component" value="Chromosome I"/>
</dbReference>
<dbReference type="Proteomes" id="UP000182998">
    <property type="component" value="Unassembled WGS sequence"/>
</dbReference>
<dbReference type="HOGENOM" id="CLU_048975_2_0_6"/>
<keyword evidence="2" id="KW-0233">DNA recombination</keyword>
<dbReference type="AlphaFoldDB" id="A0A098GHG7"/>
<dbReference type="GO" id="GO:0003690">
    <property type="term" value="F:double-stranded DNA binding"/>
    <property type="evidence" value="ECO:0007669"/>
    <property type="project" value="UniProtKB-UniRule"/>
</dbReference>
<gene>
    <name evidence="2" type="primary">ku</name>
    <name evidence="4" type="ORF">LMI_1627</name>
    <name evidence="5" type="ORF">SAMN02982997_02500</name>
</gene>
<evidence type="ECO:0000313" key="5">
    <source>
        <dbReference type="EMBL" id="SCY69072.1"/>
    </source>
</evidence>
<dbReference type="EMBL" id="LN614830">
    <property type="protein sequence ID" value="CEG60926.1"/>
    <property type="molecule type" value="Genomic_DNA"/>
</dbReference>
<feature type="domain" description="Ku" evidence="3">
    <location>
        <begin position="52"/>
        <end position="180"/>
    </location>
</feature>
<proteinExistence type="inferred from homology"/>
<evidence type="ECO:0000259" key="3">
    <source>
        <dbReference type="SMART" id="SM00559"/>
    </source>
</evidence>
<dbReference type="NCBIfam" id="TIGR02772">
    <property type="entry name" value="Ku_bact"/>
    <property type="match status" value="1"/>
</dbReference>
<evidence type="ECO:0000313" key="6">
    <source>
        <dbReference type="Proteomes" id="UP000032414"/>
    </source>
</evidence>
<dbReference type="InterPro" id="IPR016194">
    <property type="entry name" value="SPOC-like_C_dom_sf"/>
</dbReference>
<comment type="subunit">
    <text evidence="2">Homodimer. Interacts with LigD.</text>
</comment>
<evidence type="ECO:0000313" key="7">
    <source>
        <dbReference type="Proteomes" id="UP000182998"/>
    </source>
</evidence>
<dbReference type="Gene3D" id="2.40.290.10">
    <property type="match status" value="1"/>
</dbReference>
<reference evidence="6" key="2">
    <citation type="submission" date="2014-09" db="EMBL/GenBank/DDBJ databases">
        <authorList>
            <person name="Gomez-Valero L."/>
        </authorList>
    </citation>
    <scope>NUCLEOTIDE SEQUENCE [LARGE SCALE GENOMIC DNA]</scope>
    <source>
        <strain evidence="6">ATCC33218</strain>
    </source>
</reference>
<comment type="function">
    <text evidence="2">With LigD forms a non-homologous end joining (NHEJ) DNA repair enzyme, which repairs dsDNA breaks with reduced fidelity. Binds linear dsDNA with 5'- and 3'- overhangs but not closed circular dsDNA nor ssDNA. Recruits and stimulates the ligase activity of LigD.</text>
</comment>
<sequence>MRAIWKGDISFGLVTIPIQIIPVEERNELKFHLLDSRDHARIRYKRVNSETDKEVPWENIVKGYEYDKGAYIVIDEQAFEDASPDLYKSIDIEEFVDLNEIDNLYFEKPYYALPDSKNQKAYVLLREALKKTRKVGVAKAIIRTKEYISLVMAHDKALVLYLIHFDETIRKEDDFKLPTESLNTYKISAREMEVAVNLINDLSAKWEPQKYHDEYREAMNKWLEKKAKEVQKEAGKKVTARRRTPEDVVDFITLLKKSMGKKKKLDSEKDNKKQSKK</sequence>
<evidence type="ECO:0000256" key="1">
    <source>
        <dbReference type="ARBA" id="ARBA00023125"/>
    </source>
</evidence>
<reference evidence="5 7" key="3">
    <citation type="submission" date="2016-10" db="EMBL/GenBank/DDBJ databases">
        <authorList>
            <person name="Varghese N."/>
            <person name="Submissions S."/>
        </authorList>
    </citation>
    <scope>NUCLEOTIDE SEQUENCE [LARGE SCALE GENOMIC DNA]</scope>
    <source>
        <strain evidence="5 7">ATCC 33218</strain>
    </source>
</reference>
<evidence type="ECO:0000313" key="4">
    <source>
        <dbReference type="EMBL" id="CEG60926.1"/>
    </source>
</evidence>
<keyword evidence="7" id="KW-1185">Reference proteome</keyword>
<protein>
    <recommendedName>
        <fullName evidence="2">Non-homologous end joining protein Ku</fullName>
    </recommendedName>
</protein>
<dbReference type="PIRSF" id="PIRSF006493">
    <property type="entry name" value="Prok_Ku"/>
    <property type="match status" value="1"/>
</dbReference>
<dbReference type="PATRIC" id="fig|451.8.peg.2000"/>
<dbReference type="InterPro" id="IPR009187">
    <property type="entry name" value="Prok_Ku"/>
</dbReference>
<keyword evidence="2" id="KW-0227">DNA damage</keyword>
<dbReference type="Pfam" id="PF02735">
    <property type="entry name" value="Ku"/>
    <property type="match status" value="1"/>
</dbReference>
<dbReference type="KEGG" id="tmc:LMI_1627"/>
<reference evidence="4" key="1">
    <citation type="submission" date="2014-09" db="EMBL/GenBank/DDBJ databases">
        <authorList>
            <person name="GOMEZ-VALERO Laura"/>
        </authorList>
    </citation>
    <scope>NUCLEOTIDE SEQUENCE</scope>
    <source>
        <strain evidence="4">ATCC33218</strain>
    </source>
</reference>
<dbReference type="HAMAP" id="MF_01875">
    <property type="entry name" value="Prokaryotic_Ku"/>
    <property type="match status" value="1"/>
</dbReference>
<dbReference type="PANTHER" id="PTHR41251:SF1">
    <property type="entry name" value="NON-HOMOLOGOUS END JOINING PROTEIN KU"/>
    <property type="match status" value="1"/>
</dbReference>
<dbReference type="PANTHER" id="PTHR41251">
    <property type="entry name" value="NON-HOMOLOGOUS END JOINING PROTEIN KU"/>
    <property type="match status" value="1"/>
</dbReference>
<dbReference type="GO" id="GO:0006303">
    <property type="term" value="P:double-strand break repair via nonhomologous end joining"/>
    <property type="evidence" value="ECO:0007669"/>
    <property type="project" value="UniProtKB-UniRule"/>
</dbReference>
<organism evidence="4 6">
    <name type="scientific">Legionella micdadei</name>
    <name type="common">Tatlockia micdadei</name>
    <dbReference type="NCBI Taxonomy" id="451"/>
    <lineage>
        <taxon>Bacteria</taxon>
        <taxon>Pseudomonadati</taxon>
        <taxon>Pseudomonadota</taxon>
        <taxon>Gammaproteobacteria</taxon>
        <taxon>Legionellales</taxon>
        <taxon>Legionellaceae</taxon>
        <taxon>Legionella</taxon>
    </lineage>
</organism>
<keyword evidence="2" id="KW-0234">DNA repair</keyword>
<dbReference type="GO" id="GO:0006310">
    <property type="term" value="P:DNA recombination"/>
    <property type="evidence" value="ECO:0007669"/>
    <property type="project" value="UniProtKB-KW"/>
</dbReference>
<name>A0A098GHG7_LEGMI</name>
<dbReference type="EMBL" id="FMVN01000014">
    <property type="protein sequence ID" value="SCY69072.1"/>
    <property type="molecule type" value="Genomic_DNA"/>
</dbReference>
<dbReference type="STRING" id="451.B6N58_07465"/>
<dbReference type="InterPro" id="IPR006164">
    <property type="entry name" value="DNA_bd_Ku70/Ku80"/>
</dbReference>
<keyword evidence="1 2" id="KW-0238">DNA-binding</keyword>
<dbReference type="SMART" id="SM00559">
    <property type="entry name" value="Ku78"/>
    <property type="match status" value="1"/>
</dbReference>
<dbReference type="SUPFAM" id="SSF100939">
    <property type="entry name" value="SPOC domain-like"/>
    <property type="match status" value="1"/>
</dbReference>